<evidence type="ECO:0000256" key="11">
    <source>
        <dbReference type="SAM" id="MobiDB-lite"/>
    </source>
</evidence>
<organism evidence="12 13">
    <name type="scientific">Gnathostoma spinigerum</name>
    <dbReference type="NCBI Taxonomy" id="75299"/>
    <lineage>
        <taxon>Eukaryota</taxon>
        <taxon>Metazoa</taxon>
        <taxon>Ecdysozoa</taxon>
        <taxon>Nematoda</taxon>
        <taxon>Chromadorea</taxon>
        <taxon>Rhabditida</taxon>
        <taxon>Spirurina</taxon>
        <taxon>Gnathostomatomorpha</taxon>
        <taxon>Gnathostomatoidea</taxon>
        <taxon>Gnathostomatidae</taxon>
        <taxon>Gnathostoma</taxon>
    </lineage>
</organism>
<dbReference type="SMART" id="SM00028">
    <property type="entry name" value="TPR"/>
    <property type="match status" value="4"/>
</dbReference>
<feature type="region of interest" description="Disordered" evidence="11">
    <location>
        <begin position="514"/>
        <end position="548"/>
    </location>
</feature>
<evidence type="ECO:0008006" key="14">
    <source>
        <dbReference type="Google" id="ProtNLM"/>
    </source>
</evidence>
<keyword evidence="5" id="KW-0963">Cytoplasm</keyword>
<comment type="similarity">
    <text evidence="3">Belongs to the GPSM family.</text>
</comment>
<keyword evidence="13" id="KW-1185">Reference proteome</keyword>
<protein>
    <recommendedName>
        <fullName evidence="14">G-protein-signaling modulator 2</fullName>
    </recommendedName>
</protein>
<evidence type="ECO:0000256" key="3">
    <source>
        <dbReference type="ARBA" id="ARBA00006600"/>
    </source>
</evidence>
<dbReference type="InterPro" id="IPR019734">
    <property type="entry name" value="TPR_rpt"/>
</dbReference>
<evidence type="ECO:0000256" key="5">
    <source>
        <dbReference type="ARBA" id="ARBA00022490"/>
    </source>
</evidence>
<keyword evidence="8 10" id="KW-0802">TPR repeat</keyword>
<dbReference type="GO" id="GO:0005737">
    <property type="term" value="C:cytoplasm"/>
    <property type="evidence" value="ECO:0007669"/>
    <property type="project" value="UniProtKB-SubCell"/>
</dbReference>
<evidence type="ECO:0000256" key="1">
    <source>
        <dbReference type="ARBA" id="ARBA00004236"/>
    </source>
</evidence>
<dbReference type="Proteomes" id="UP001608902">
    <property type="component" value="Unassembled WGS sequence"/>
</dbReference>
<dbReference type="PANTHER" id="PTHR45954:SF1">
    <property type="entry name" value="LD33695P"/>
    <property type="match status" value="1"/>
</dbReference>
<evidence type="ECO:0000256" key="8">
    <source>
        <dbReference type="ARBA" id="ARBA00022803"/>
    </source>
</evidence>
<dbReference type="Pfam" id="PF13424">
    <property type="entry name" value="TPR_12"/>
    <property type="match status" value="1"/>
</dbReference>
<feature type="compositionally biased region" description="Low complexity" evidence="11">
    <location>
        <begin position="527"/>
        <end position="539"/>
    </location>
</feature>
<dbReference type="SMART" id="SM00390">
    <property type="entry name" value="GoLoco"/>
    <property type="match status" value="4"/>
</dbReference>
<sequence>MMISRYCSENMKIVEDLRDYASCGRTYGNLGNVYYLLGAFGIAVTYHKKRLDVARQFGDRPAMRRAYTNLGNCHIYLKQIDKAMEYYRLGLAMAQELNDEVAQAQCCFNVGNGAAISGDYGTAAEFHTRRLSLARKLRDYHGEAQAYATLAVDYSGLNELGKAVYFSLLQLELAQKLNDSNLEVQARHVLEDLFRKGDMFPTSINDLSCISIDSSCDPDPRPQSALDATLKTFLSGVDHLGCSASTNSAETQSIISLSLDERVGKRKSRIDMDDDFFDLLSRMQSKRINDQRCDPLILHDLTNRTKDIVRQSDTLVCNTVSNSSVRSSRRNHSRRLSNIIERFGRAARHSAVFSSTHSFTSFLPSSTSTPRSVAVTERMSRCWSCSHPSANHVNSANNLTCGQGASRTTSLPFSLPECASEKSHDVHNNGKGLSIDTSNESPISLSEIMAVPENTNTSSKKNTSEKEFRVPEVPPRRRNRAGPNASSSATPRVSQDEAEGMLDLIESLQGRRMEEQRAHLSNQRTVSSSTNSESLSQSSDAGLTPSEQDARNLYEIVIRSQEDRINEQRSELPKNAVDDNISDIIMHMQRGRMNDQRATMGSASNAE</sequence>
<evidence type="ECO:0000256" key="9">
    <source>
        <dbReference type="ARBA" id="ARBA00023136"/>
    </source>
</evidence>
<keyword evidence="9" id="KW-0472">Membrane</keyword>
<dbReference type="InterPro" id="IPR003109">
    <property type="entry name" value="GoLoco_motif"/>
</dbReference>
<evidence type="ECO:0000313" key="12">
    <source>
        <dbReference type="EMBL" id="MFH4974933.1"/>
    </source>
</evidence>
<evidence type="ECO:0000256" key="6">
    <source>
        <dbReference type="ARBA" id="ARBA00022553"/>
    </source>
</evidence>
<dbReference type="Pfam" id="PF02188">
    <property type="entry name" value="GoLoco"/>
    <property type="match status" value="2"/>
</dbReference>
<keyword evidence="7" id="KW-0677">Repeat</keyword>
<dbReference type="InterPro" id="IPR052386">
    <property type="entry name" value="GPSM"/>
</dbReference>
<evidence type="ECO:0000256" key="10">
    <source>
        <dbReference type="PROSITE-ProRule" id="PRU00339"/>
    </source>
</evidence>
<evidence type="ECO:0000256" key="2">
    <source>
        <dbReference type="ARBA" id="ARBA00004496"/>
    </source>
</evidence>
<dbReference type="InterPro" id="IPR011990">
    <property type="entry name" value="TPR-like_helical_dom_sf"/>
</dbReference>
<comment type="subcellular location">
    <subcellularLocation>
        <location evidence="1">Cell membrane</location>
    </subcellularLocation>
    <subcellularLocation>
        <location evidence="2">Cytoplasm</location>
    </subcellularLocation>
</comment>
<evidence type="ECO:0000256" key="7">
    <source>
        <dbReference type="ARBA" id="ARBA00022737"/>
    </source>
</evidence>
<feature type="compositionally biased region" description="Polar residues" evidence="11">
    <location>
        <begin position="435"/>
        <end position="444"/>
    </location>
</feature>
<name>A0ABD6E4L9_9BILA</name>
<dbReference type="SUPFAM" id="SSF48452">
    <property type="entry name" value="TPR-like"/>
    <property type="match status" value="1"/>
</dbReference>
<feature type="region of interest" description="Disordered" evidence="11">
    <location>
        <begin position="420"/>
        <end position="498"/>
    </location>
</feature>
<dbReference type="PROSITE" id="PS50005">
    <property type="entry name" value="TPR"/>
    <property type="match status" value="1"/>
</dbReference>
<feature type="repeat" description="TPR" evidence="10">
    <location>
        <begin position="64"/>
        <end position="97"/>
    </location>
</feature>
<dbReference type="EMBL" id="JBGFUD010000632">
    <property type="protein sequence ID" value="MFH4974933.1"/>
    <property type="molecule type" value="Genomic_DNA"/>
</dbReference>
<keyword evidence="6" id="KW-0597">Phosphoprotein</keyword>
<proteinExistence type="inferred from homology"/>
<keyword evidence="4" id="KW-1003">Cell membrane</keyword>
<evidence type="ECO:0000256" key="4">
    <source>
        <dbReference type="ARBA" id="ARBA00022475"/>
    </source>
</evidence>
<dbReference type="AlphaFoldDB" id="A0ABD6E4L9"/>
<dbReference type="Gene3D" id="1.25.40.10">
    <property type="entry name" value="Tetratricopeptide repeat domain"/>
    <property type="match status" value="3"/>
</dbReference>
<gene>
    <name evidence="12" type="ORF">AB6A40_001642</name>
</gene>
<reference evidence="12 13" key="1">
    <citation type="submission" date="2024-08" db="EMBL/GenBank/DDBJ databases">
        <title>Gnathostoma spinigerum genome.</title>
        <authorList>
            <person name="Gonzalez-Bertolin B."/>
            <person name="Monzon S."/>
            <person name="Zaballos A."/>
            <person name="Jimenez P."/>
            <person name="Dekumyoy P."/>
            <person name="Varona S."/>
            <person name="Cuesta I."/>
            <person name="Sumanam S."/>
            <person name="Adisakwattana P."/>
            <person name="Gasser R.B."/>
            <person name="Hernandez-Gonzalez A."/>
            <person name="Young N.D."/>
            <person name="Perteguer M.J."/>
        </authorList>
    </citation>
    <scope>NUCLEOTIDE SEQUENCE [LARGE SCALE GENOMIC DNA]</scope>
    <source>
        <strain evidence="12">AL3</strain>
        <tissue evidence="12">Liver</tissue>
    </source>
</reference>
<dbReference type="GO" id="GO:0005886">
    <property type="term" value="C:plasma membrane"/>
    <property type="evidence" value="ECO:0007669"/>
    <property type="project" value="UniProtKB-SubCell"/>
</dbReference>
<dbReference type="PANTHER" id="PTHR45954">
    <property type="entry name" value="LD33695P"/>
    <property type="match status" value="1"/>
</dbReference>
<dbReference type="PROSITE" id="PS50877">
    <property type="entry name" value="GOLOCO"/>
    <property type="match status" value="4"/>
</dbReference>
<evidence type="ECO:0000313" key="13">
    <source>
        <dbReference type="Proteomes" id="UP001608902"/>
    </source>
</evidence>
<accession>A0ABD6E4L9</accession>
<comment type="caution">
    <text evidence="12">The sequence shown here is derived from an EMBL/GenBank/DDBJ whole genome shotgun (WGS) entry which is preliminary data.</text>
</comment>